<keyword evidence="1" id="KW-1133">Transmembrane helix</keyword>
<dbReference type="EMBL" id="LYDR01000151">
    <property type="protein sequence ID" value="ODA28821.1"/>
    <property type="molecule type" value="Genomic_DNA"/>
</dbReference>
<proteinExistence type="predicted"/>
<keyword evidence="1" id="KW-0472">Membrane</keyword>
<sequence length="220" mass="24972">MSTTHRYMSLSIVLIMLSILIAFLFLSIPKGDKPSERTDWYEGFSRNFSPFLNSYDSSFDTYPDFAFVIRNADDFSDSSVDIIRACESSITECRNNFKSAYAANGIHFLFEVRGETELDGSSPLLTSKIVTGRPKWIHFITCGGKRSEQRSNTEEVSLHEMIYFGVIIDASEVFEGSKAPSELIDDSYSSWNSVKPIRKNRSATIYPLADKYITDIRDNN</sequence>
<evidence type="ECO:0000313" key="2">
    <source>
        <dbReference type="EMBL" id="ODA28821.1"/>
    </source>
</evidence>
<name>A0A1C3E6E9_9PLAN</name>
<dbReference type="AlphaFoldDB" id="A0A1C3E6E9"/>
<accession>A0A1C3E6E9</accession>
<keyword evidence="3" id="KW-1185">Reference proteome</keyword>
<organism evidence="2 3">
    <name type="scientific">Planctopirus hydrillae</name>
    <dbReference type="NCBI Taxonomy" id="1841610"/>
    <lineage>
        <taxon>Bacteria</taxon>
        <taxon>Pseudomonadati</taxon>
        <taxon>Planctomycetota</taxon>
        <taxon>Planctomycetia</taxon>
        <taxon>Planctomycetales</taxon>
        <taxon>Planctomycetaceae</taxon>
        <taxon>Planctopirus</taxon>
    </lineage>
</organism>
<evidence type="ECO:0000313" key="3">
    <source>
        <dbReference type="Proteomes" id="UP000094828"/>
    </source>
</evidence>
<keyword evidence="1" id="KW-0812">Transmembrane</keyword>
<dbReference type="Proteomes" id="UP000094828">
    <property type="component" value="Unassembled WGS sequence"/>
</dbReference>
<comment type="caution">
    <text evidence="2">The sequence shown here is derived from an EMBL/GenBank/DDBJ whole genome shotgun (WGS) entry which is preliminary data.</text>
</comment>
<gene>
    <name evidence="2" type="ORF">A6X21_11295</name>
</gene>
<feature type="transmembrane region" description="Helical" evidence="1">
    <location>
        <begin position="6"/>
        <end position="28"/>
    </location>
</feature>
<protein>
    <submittedName>
        <fullName evidence="2">Uncharacterized protein</fullName>
    </submittedName>
</protein>
<evidence type="ECO:0000256" key="1">
    <source>
        <dbReference type="SAM" id="Phobius"/>
    </source>
</evidence>
<reference evidence="2 3" key="1">
    <citation type="submission" date="2016-05" db="EMBL/GenBank/DDBJ databases">
        <title>Genomic and physiological characterization of Planctopirus sp. isolated from fresh water lake.</title>
        <authorList>
            <person name="Subhash Y."/>
            <person name="Ramana C."/>
        </authorList>
    </citation>
    <scope>NUCLEOTIDE SEQUENCE [LARGE SCALE GENOMIC DNA]</scope>
    <source>
        <strain evidence="2 3">JC280</strain>
    </source>
</reference>